<proteinExistence type="predicted"/>
<gene>
    <name evidence="5" type="ORF">BCR39DRAFT_467796</name>
</gene>
<dbReference type="InterPro" id="IPR004352">
    <property type="entry name" value="GH114_TIM-barrel"/>
</dbReference>
<evidence type="ECO:0000256" key="2">
    <source>
        <dbReference type="ARBA" id="ARBA00012755"/>
    </source>
</evidence>
<accession>A0A1Y2B2F4</accession>
<dbReference type="PANTHER" id="PTHR35273">
    <property type="entry name" value="ALPHA-1,4 POLYGALACTOSAMINIDASE, PUTATIVE (AFU_ORTHOLOGUE AFUA_3G07890)-RELATED"/>
    <property type="match status" value="1"/>
</dbReference>
<dbReference type="EC" id="3.2.1.22" evidence="2"/>
<evidence type="ECO:0000313" key="5">
    <source>
        <dbReference type="EMBL" id="ORY29001.1"/>
    </source>
</evidence>
<feature type="domain" description="Glycoside-hydrolase family GH114 TIM-barrel" evidence="4">
    <location>
        <begin position="59"/>
        <end position="262"/>
    </location>
</feature>
<evidence type="ECO:0000256" key="1">
    <source>
        <dbReference type="ARBA" id="ARBA00001255"/>
    </source>
</evidence>
<name>A0A1Y2B2F4_9TREE</name>
<evidence type="ECO:0000313" key="6">
    <source>
        <dbReference type="Proteomes" id="UP000193986"/>
    </source>
</evidence>
<dbReference type="SUPFAM" id="SSF51445">
    <property type="entry name" value="(Trans)glycosidases"/>
    <property type="match status" value="1"/>
</dbReference>
<dbReference type="STRING" id="71784.A0A1Y2B2F4"/>
<dbReference type="OrthoDB" id="2108802at2759"/>
<comment type="caution">
    <text evidence="5">The sequence shown here is derived from an EMBL/GenBank/DDBJ whole genome shotgun (WGS) entry which is preliminary data.</text>
</comment>
<dbReference type="GO" id="GO:0004557">
    <property type="term" value="F:alpha-galactosidase activity"/>
    <property type="evidence" value="ECO:0007669"/>
    <property type="project" value="UniProtKB-EC"/>
</dbReference>
<dbReference type="InParanoid" id="A0A1Y2B2F4"/>
<dbReference type="PANTHER" id="PTHR35273:SF2">
    <property type="entry name" value="ALPHA-GALACTOSIDASE"/>
    <property type="match status" value="1"/>
</dbReference>
<reference evidence="5 6" key="1">
    <citation type="submission" date="2016-07" db="EMBL/GenBank/DDBJ databases">
        <title>Pervasive Adenine N6-methylation of Active Genes in Fungi.</title>
        <authorList>
            <consortium name="DOE Joint Genome Institute"/>
            <person name="Mondo S.J."/>
            <person name="Dannebaum R.O."/>
            <person name="Kuo R.C."/>
            <person name="Labutti K."/>
            <person name="Haridas S."/>
            <person name="Kuo A."/>
            <person name="Salamov A."/>
            <person name="Ahrendt S.R."/>
            <person name="Lipzen A."/>
            <person name="Sullivan W."/>
            <person name="Andreopoulos W.B."/>
            <person name="Clum A."/>
            <person name="Lindquist E."/>
            <person name="Daum C."/>
            <person name="Ramamoorthy G.K."/>
            <person name="Gryganskyi A."/>
            <person name="Culley D."/>
            <person name="Magnuson J.K."/>
            <person name="James T.Y."/>
            <person name="O'Malley M.A."/>
            <person name="Stajich J.E."/>
            <person name="Spatafora J.W."/>
            <person name="Visel A."/>
            <person name="Grigoriev I.V."/>
        </authorList>
    </citation>
    <scope>NUCLEOTIDE SEQUENCE [LARGE SCALE GENOMIC DNA]</scope>
    <source>
        <strain evidence="5 6">68-887.2</strain>
    </source>
</reference>
<feature type="region of interest" description="Disordered" evidence="3">
    <location>
        <begin position="1"/>
        <end position="26"/>
    </location>
</feature>
<dbReference type="Pfam" id="PF03537">
    <property type="entry name" value="Glyco_hydro_114"/>
    <property type="match status" value="1"/>
</dbReference>
<comment type="catalytic activity">
    <reaction evidence="1">
        <text>Hydrolysis of terminal, non-reducing alpha-D-galactose residues in alpha-D-galactosides, including galactose oligosaccharides, galactomannans and galactolipids.</text>
        <dbReference type="EC" id="3.2.1.22"/>
    </reaction>
</comment>
<evidence type="ECO:0000256" key="3">
    <source>
        <dbReference type="SAM" id="MobiDB-lite"/>
    </source>
</evidence>
<protein>
    <recommendedName>
        <fullName evidence="2">alpha-galactosidase</fullName>
        <ecNumber evidence="2">3.2.1.22</ecNumber>
    </recommendedName>
</protein>
<dbReference type="AlphaFoldDB" id="A0A1Y2B2F4"/>
<organism evidence="5 6">
    <name type="scientific">Naematelia encephala</name>
    <dbReference type="NCBI Taxonomy" id="71784"/>
    <lineage>
        <taxon>Eukaryota</taxon>
        <taxon>Fungi</taxon>
        <taxon>Dikarya</taxon>
        <taxon>Basidiomycota</taxon>
        <taxon>Agaricomycotina</taxon>
        <taxon>Tremellomycetes</taxon>
        <taxon>Tremellales</taxon>
        <taxon>Naemateliaceae</taxon>
        <taxon>Naematelia</taxon>
    </lineage>
</organism>
<sequence length="293" mass="32154">LQAGTVTSTVTTATRSSSPSPSASTTFKPNLDSTFVYDLDNQPIPAPVITTKSGLKLNEQIYIVDSEGHTAAQIANYHKQGKKVQCYFSAGTWEPGRSDALTFPSQCYCGPGVKTDKDGQCTGMGSKNNLLDEWGEWWLDIHSPECLASVKGIMTKRILAAKAKGCDGVDPDNVDSYTNKQKFGNSEQDQLSYLLWLSQTARSHGLAIDLKNAGDLLQAYPKQLVSAFDFSVIESCHEYDECDDYAPFLAAGKPQIIVEYDKYFKKCPKLEKGQKLLVYSGEVLDSSKITLQC</sequence>
<dbReference type="Gene3D" id="3.20.20.70">
    <property type="entry name" value="Aldolase class I"/>
    <property type="match status" value="1"/>
</dbReference>
<dbReference type="InterPro" id="IPR013785">
    <property type="entry name" value="Aldolase_TIM"/>
</dbReference>
<dbReference type="Proteomes" id="UP000193986">
    <property type="component" value="Unassembled WGS sequence"/>
</dbReference>
<keyword evidence="6" id="KW-1185">Reference proteome</keyword>
<keyword evidence="5" id="KW-0378">Hydrolase</keyword>
<evidence type="ECO:0000259" key="4">
    <source>
        <dbReference type="Pfam" id="PF03537"/>
    </source>
</evidence>
<dbReference type="InterPro" id="IPR017853">
    <property type="entry name" value="GH"/>
</dbReference>
<dbReference type="EMBL" id="MCFC01000028">
    <property type="protein sequence ID" value="ORY29001.1"/>
    <property type="molecule type" value="Genomic_DNA"/>
</dbReference>
<feature type="non-terminal residue" evidence="5">
    <location>
        <position position="1"/>
    </location>
</feature>